<dbReference type="Pfam" id="PF00403">
    <property type="entry name" value="HMA"/>
    <property type="match status" value="1"/>
</dbReference>
<evidence type="ECO:0000313" key="3">
    <source>
        <dbReference type="EMBL" id="EJP73771.1"/>
    </source>
</evidence>
<feature type="signal peptide" evidence="1">
    <location>
        <begin position="1"/>
        <end position="17"/>
    </location>
</feature>
<evidence type="ECO:0000313" key="4">
    <source>
        <dbReference type="Proteomes" id="UP000010116"/>
    </source>
</evidence>
<reference evidence="3 4" key="1">
    <citation type="journal article" date="2012" name="ISME J.">
        <title>Genomic insights to SAR86, an abundant and uncultivated marine bacterial lineage.</title>
        <authorList>
            <person name="Dupont C.L."/>
            <person name="Rusch D.B."/>
            <person name="Yooseph S."/>
            <person name="Lombardo M.J."/>
            <person name="Richter R.A."/>
            <person name="Valas R."/>
            <person name="Novotny M."/>
            <person name="Yee-Greenbaum J."/>
            <person name="Selengut J.D."/>
            <person name="Haft D.H."/>
            <person name="Halpern A.L."/>
            <person name="Lasken R.S."/>
            <person name="Nealson K."/>
            <person name="Friedman R."/>
            <person name="Venter J.C."/>
        </authorList>
    </citation>
    <scope>NUCLEOTIDE SEQUENCE [LARGE SCALE GENOMIC DNA]</scope>
</reference>
<sequence length="135" mass="15344">MKKILFLFITFSLTTLANNLNEEHQHHSHEGHMHEMLVDGKKLEVDPIRFDRFVENLSNAQIAVVDVNGMVCDFCARGIEKAFQKDSSIKRIDVDLSKGKVLLAYSNEVEIDFDDIKKKILANGQNATGMRVLKI</sequence>
<dbReference type="HOGENOM" id="CLU_1884326_0_0_6"/>
<dbReference type="InterPro" id="IPR036163">
    <property type="entry name" value="HMA_dom_sf"/>
</dbReference>
<evidence type="ECO:0000256" key="1">
    <source>
        <dbReference type="SAM" id="SignalP"/>
    </source>
</evidence>
<gene>
    <name evidence="3" type="ORF">NT02SARS_0522</name>
</gene>
<dbReference type="EMBL" id="JH611164">
    <property type="protein sequence ID" value="EJP73771.1"/>
    <property type="molecule type" value="Genomic_DNA"/>
</dbReference>
<dbReference type="GO" id="GO:0046872">
    <property type="term" value="F:metal ion binding"/>
    <property type="evidence" value="ECO:0007669"/>
    <property type="project" value="InterPro"/>
</dbReference>
<accession>J5KQJ4</accession>
<dbReference type="CDD" id="cd00371">
    <property type="entry name" value="HMA"/>
    <property type="match status" value="1"/>
</dbReference>
<proteinExistence type="predicted"/>
<feature type="chain" id="PRO_5003784129" description="HMA domain-containing protein" evidence="1">
    <location>
        <begin position="18"/>
        <end position="135"/>
    </location>
</feature>
<keyword evidence="1" id="KW-0732">Signal</keyword>
<evidence type="ECO:0000259" key="2">
    <source>
        <dbReference type="PROSITE" id="PS50846"/>
    </source>
</evidence>
<dbReference type="Gene3D" id="3.30.70.100">
    <property type="match status" value="1"/>
</dbReference>
<dbReference type="PROSITE" id="PS50846">
    <property type="entry name" value="HMA_2"/>
    <property type="match status" value="1"/>
</dbReference>
<dbReference type="AlphaFoldDB" id="J5KQJ4"/>
<name>J5KQJ4_9GAMM</name>
<protein>
    <recommendedName>
        <fullName evidence="2">HMA domain-containing protein</fullName>
    </recommendedName>
</protein>
<organism evidence="3 4">
    <name type="scientific">SAR86 cluster bacterium SAR86B</name>
    <dbReference type="NCBI Taxonomy" id="1123867"/>
    <lineage>
        <taxon>Bacteria</taxon>
        <taxon>Pseudomonadati</taxon>
        <taxon>Pseudomonadota</taxon>
        <taxon>Gammaproteobacteria</taxon>
        <taxon>SAR86 cluster</taxon>
    </lineage>
</organism>
<dbReference type="SUPFAM" id="SSF55008">
    <property type="entry name" value="HMA, heavy metal-associated domain"/>
    <property type="match status" value="1"/>
</dbReference>
<dbReference type="Proteomes" id="UP000010116">
    <property type="component" value="Unassembled WGS sequence"/>
</dbReference>
<dbReference type="InterPro" id="IPR006121">
    <property type="entry name" value="HMA_dom"/>
</dbReference>
<feature type="domain" description="HMA" evidence="2">
    <location>
        <begin position="61"/>
        <end position="128"/>
    </location>
</feature>